<sequence length="257" mass="29215">MHNILMEIISKKKEDLKLLNRDQIHEKAVKLKDRKGASLRECLLKSSSIGVISEIKKASPSKGNLNLDLNVEETAKLYEESGALGVSVLTEERYFKGSYNDLEKARKVLTVPILNKDFFVDKIQIDLCKIYGGDVILLILKALTQEEAKEMLEYAHYMNLEVLMEVHDEEELFRAKELKPDIIGVNNRNLETFNVALDTTIGLSKYMEEGELIISESGIKTREDVEKLKSHGIKGILVGETFVTSRNLKETFKELKL</sequence>
<dbReference type="PROSITE" id="PS00614">
    <property type="entry name" value="IGPS"/>
    <property type="match status" value="1"/>
</dbReference>
<proteinExistence type="inferred from homology"/>
<dbReference type="EC" id="4.1.1.48" evidence="9"/>
<keyword evidence="6 9" id="KW-0822">Tryptophan biosynthesis</keyword>
<name>A0A937FIC7_9CLOT</name>
<dbReference type="PANTHER" id="PTHR22854:SF2">
    <property type="entry name" value="INDOLE-3-GLYCEROL-PHOSPHATE SYNTHASE"/>
    <property type="match status" value="1"/>
</dbReference>
<feature type="domain" description="Indole-3-glycerol phosphate synthase" evidence="10">
    <location>
        <begin position="7"/>
        <end position="255"/>
    </location>
</feature>
<keyword evidence="5 9" id="KW-0210">Decarboxylase</keyword>
<comment type="caution">
    <text evidence="11">The sequence shown here is derived from an EMBL/GenBank/DDBJ whole genome shotgun (WGS) entry which is preliminary data.</text>
</comment>
<dbReference type="InterPro" id="IPR045186">
    <property type="entry name" value="Indole-3-glycerol_P_synth"/>
</dbReference>
<dbReference type="InterPro" id="IPR013785">
    <property type="entry name" value="Aldolase_TIM"/>
</dbReference>
<dbReference type="GO" id="GO:0004425">
    <property type="term" value="F:indole-3-glycerol-phosphate synthase activity"/>
    <property type="evidence" value="ECO:0007669"/>
    <property type="project" value="UniProtKB-UniRule"/>
</dbReference>
<comment type="catalytic activity">
    <reaction evidence="1 9">
        <text>1-(2-carboxyphenylamino)-1-deoxy-D-ribulose 5-phosphate + H(+) = (1S,2R)-1-C-(indol-3-yl)glycerol 3-phosphate + CO2 + H2O</text>
        <dbReference type="Rhea" id="RHEA:23476"/>
        <dbReference type="ChEBI" id="CHEBI:15377"/>
        <dbReference type="ChEBI" id="CHEBI:15378"/>
        <dbReference type="ChEBI" id="CHEBI:16526"/>
        <dbReference type="ChEBI" id="CHEBI:58613"/>
        <dbReference type="ChEBI" id="CHEBI:58866"/>
        <dbReference type="EC" id="4.1.1.48"/>
    </reaction>
</comment>
<dbReference type="InterPro" id="IPR013798">
    <property type="entry name" value="Indole-3-glycerol_P_synth_dom"/>
</dbReference>
<evidence type="ECO:0000313" key="12">
    <source>
        <dbReference type="Proteomes" id="UP000623681"/>
    </source>
</evidence>
<dbReference type="InterPro" id="IPR001468">
    <property type="entry name" value="Indole-3-GlycerolPSynthase_CS"/>
</dbReference>
<dbReference type="PANTHER" id="PTHR22854">
    <property type="entry name" value="TRYPTOPHAN BIOSYNTHESIS PROTEIN"/>
    <property type="match status" value="1"/>
</dbReference>
<dbReference type="AlphaFoldDB" id="A0A937FIC7"/>
<accession>A0A937FIC7</accession>
<evidence type="ECO:0000256" key="7">
    <source>
        <dbReference type="ARBA" id="ARBA00023141"/>
    </source>
</evidence>
<organism evidence="11 12">
    <name type="scientific">Clostridium paridis</name>
    <dbReference type="NCBI Taxonomy" id="2803863"/>
    <lineage>
        <taxon>Bacteria</taxon>
        <taxon>Bacillati</taxon>
        <taxon>Bacillota</taxon>
        <taxon>Clostridia</taxon>
        <taxon>Eubacteriales</taxon>
        <taxon>Clostridiaceae</taxon>
        <taxon>Clostridium</taxon>
    </lineage>
</organism>
<dbReference type="CDD" id="cd00331">
    <property type="entry name" value="IGPS"/>
    <property type="match status" value="1"/>
</dbReference>
<protein>
    <recommendedName>
        <fullName evidence="9">Indole-3-glycerol phosphate synthase</fullName>
        <shortName evidence="9">IGPS</shortName>
        <ecNumber evidence="9">4.1.1.48</ecNumber>
    </recommendedName>
</protein>
<dbReference type="InterPro" id="IPR011060">
    <property type="entry name" value="RibuloseP-bd_barrel"/>
</dbReference>
<evidence type="ECO:0000256" key="3">
    <source>
        <dbReference type="ARBA" id="ARBA00008737"/>
    </source>
</evidence>
<evidence type="ECO:0000313" key="11">
    <source>
        <dbReference type="EMBL" id="MBL4932867.1"/>
    </source>
</evidence>
<reference evidence="11" key="1">
    <citation type="submission" date="2021-01" db="EMBL/GenBank/DDBJ databases">
        <title>Genome public.</title>
        <authorList>
            <person name="Liu C."/>
            <person name="Sun Q."/>
        </authorList>
    </citation>
    <scope>NUCLEOTIDE SEQUENCE</scope>
    <source>
        <strain evidence="11">YIM B02565</strain>
    </source>
</reference>
<dbReference type="SUPFAM" id="SSF51366">
    <property type="entry name" value="Ribulose-phoshate binding barrel"/>
    <property type="match status" value="1"/>
</dbReference>
<keyword evidence="4 9" id="KW-0028">Amino-acid biosynthesis</keyword>
<dbReference type="HAMAP" id="MF_00134_B">
    <property type="entry name" value="IGPS_B"/>
    <property type="match status" value="1"/>
</dbReference>
<keyword evidence="7 9" id="KW-0057">Aromatic amino acid biosynthesis</keyword>
<evidence type="ECO:0000256" key="2">
    <source>
        <dbReference type="ARBA" id="ARBA00004696"/>
    </source>
</evidence>
<gene>
    <name evidence="9 11" type="primary">trpC</name>
    <name evidence="11" type="ORF">JK634_13725</name>
</gene>
<evidence type="ECO:0000256" key="5">
    <source>
        <dbReference type="ARBA" id="ARBA00022793"/>
    </source>
</evidence>
<dbReference type="NCBIfam" id="NF001377">
    <property type="entry name" value="PRK00278.2-4"/>
    <property type="match status" value="1"/>
</dbReference>
<dbReference type="RefSeq" id="WP_202768251.1">
    <property type="nucleotide sequence ID" value="NZ_JAESWA010000023.1"/>
</dbReference>
<dbReference type="GO" id="GO:0004640">
    <property type="term" value="F:phosphoribosylanthranilate isomerase activity"/>
    <property type="evidence" value="ECO:0007669"/>
    <property type="project" value="TreeGrafter"/>
</dbReference>
<evidence type="ECO:0000259" key="10">
    <source>
        <dbReference type="Pfam" id="PF00218"/>
    </source>
</evidence>
<keyword evidence="8 9" id="KW-0456">Lyase</keyword>
<dbReference type="GO" id="GO:0000162">
    <property type="term" value="P:L-tryptophan biosynthetic process"/>
    <property type="evidence" value="ECO:0007669"/>
    <property type="project" value="UniProtKB-UniRule"/>
</dbReference>
<evidence type="ECO:0000256" key="1">
    <source>
        <dbReference type="ARBA" id="ARBA00001633"/>
    </source>
</evidence>
<keyword evidence="12" id="KW-1185">Reference proteome</keyword>
<dbReference type="EMBL" id="JAESWA010000023">
    <property type="protein sequence ID" value="MBL4932867.1"/>
    <property type="molecule type" value="Genomic_DNA"/>
</dbReference>
<dbReference type="Proteomes" id="UP000623681">
    <property type="component" value="Unassembled WGS sequence"/>
</dbReference>
<dbReference type="Pfam" id="PF00218">
    <property type="entry name" value="IGPS"/>
    <property type="match status" value="1"/>
</dbReference>
<evidence type="ECO:0000256" key="4">
    <source>
        <dbReference type="ARBA" id="ARBA00022605"/>
    </source>
</evidence>
<evidence type="ECO:0000256" key="8">
    <source>
        <dbReference type="ARBA" id="ARBA00023239"/>
    </source>
</evidence>
<dbReference type="Gene3D" id="3.20.20.70">
    <property type="entry name" value="Aldolase class I"/>
    <property type="match status" value="1"/>
</dbReference>
<evidence type="ECO:0000256" key="9">
    <source>
        <dbReference type="HAMAP-Rule" id="MF_00134"/>
    </source>
</evidence>
<dbReference type="FunFam" id="3.20.20.70:FF:000024">
    <property type="entry name" value="Indole-3-glycerol phosphate synthase"/>
    <property type="match status" value="1"/>
</dbReference>
<comment type="similarity">
    <text evidence="3 9">Belongs to the TrpC family.</text>
</comment>
<comment type="pathway">
    <text evidence="2 9">Amino-acid biosynthesis; L-tryptophan biosynthesis; L-tryptophan from chorismate: step 4/5.</text>
</comment>
<evidence type="ECO:0000256" key="6">
    <source>
        <dbReference type="ARBA" id="ARBA00022822"/>
    </source>
</evidence>